<comment type="caution">
    <text evidence="4">The sequence shown here is derived from an EMBL/GenBank/DDBJ whole genome shotgun (WGS) entry which is preliminary data.</text>
</comment>
<reference evidence="4 5" key="1">
    <citation type="journal article" date="2018" name="BMC Genomics">
        <title>Whole genome sequencing and function prediction of 133 gut anaerobes isolated from chicken caecum in pure cultures.</title>
        <authorList>
            <person name="Medvecky M."/>
            <person name="Cejkova D."/>
            <person name="Polansky O."/>
            <person name="Karasova D."/>
            <person name="Kubasova T."/>
            <person name="Cizek A."/>
            <person name="Rychlik I."/>
        </authorList>
    </citation>
    <scope>NUCLEOTIDE SEQUENCE [LARGE SCALE GENOMIC DNA]</scope>
    <source>
        <strain evidence="4 5">An13</strain>
    </source>
</reference>
<protein>
    <recommendedName>
        <fullName evidence="3">GH16 domain-containing protein</fullName>
    </recommendedName>
</protein>
<dbReference type="InterPro" id="IPR013783">
    <property type="entry name" value="Ig-like_fold"/>
</dbReference>
<evidence type="ECO:0000256" key="2">
    <source>
        <dbReference type="SAM" id="SignalP"/>
    </source>
</evidence>
<evidence type="ECO:0000313" key="4">
    <source>
        <dbReference type="EMBL" id="OUQ33302.1"/>
    </source>
</evidence>
<dbReference type="EMBL" id="NFLJ01000033">
    <property type="protein sequence ID" value="OUQ33302.1"/>
    <property type="molecule type" value="Genomic_DNA"/>
</dbReference>
<evidence type="ECO:0000256" key="1">
    <source>
        <dbReference type="ARBA" id="ARBA00006865"/>
    </source>
</evidence>
<name>A0A1Y4SWJ2_9FIRM</name>
<dbReference type="InterPro" id="IPR000757">
    <property type="entry name" value="Beta-glucanase-like"/>
</dbReference>
<dbReference type="SUPFAM" id="SSF49899">
    <property type="entry name" value="Concanavalin A-like lectins/glucanases"/>
    <property type="match status" value="1"/>
</dbReference>
<keyword evidence="5" id="KW-1185">Reference proteome</keyword>
<accession>A0A1Y4SWJ2</accession>
<dbReference type="GO" id="GO:0005975">
    <property type="term" value="P:carbohydrate metabolic process"/>
    <property type="evidence" value="ECO:0007669"/>
    <property type="project" value="InterPro"/>
</dbReference>
<sequence length="745" mass="82744">MKTKKKVFVAGAMTFAMLGTMIPQNWNVNAASNLISNGDFENIKSADIGKYTGNASDMKVGSWYSNSGGGVSYIGYNESERSGILPANNNNAWIRQVVDVEKNTDYVFSTYVKTSLSEGEAIVQVLDGNGTAIEGIKETNMKGVEWTQKKISFNSGNHSKITVSVLKWVDESNTDSDIYKASVYVDEAVLMPKVEYNEYEEKEESKTKLVNYIGNSDLVSITDDDIQQNSGDTYSYEVGKFYYNSGAPITIGEGYGENAIGLVLPDQVPGAAVKAVAKGLKPNTDYLFKFYIKHNAEGTGTAVYVNGVDTTNLFSPSDEIGYTGGTDWKEYTIPFNTQNCTDIYVDIYKDGINSSTVNISDMRVYESSVYDKYLEEKKEEESEEENKKYTEVWRDDFDTLDTSTWSYQLGHKRGIEPQDYVSNKDNVFVEDGKLYLRATEKGEYRVHYNADGSDIVKKYDSGSIATFGKKEFLYGKIEMRAKLPKGAGAFPAFWTLGNDFTLDGLVDSKQGVGWPMCGEIDIMELIGANPDVSGTSDSTVHGTIHNGLTENGDKAQTNTYSLKEGTFNDDYHTFGIVWNPDTIEWYVDGDVYSTIYITDLDYFQKPHYLLFNLAAGGAWPGFPNEDTDFPMDFIIDYVSYSQTAAQKEAADKYYATAPTFSGVKDITISDESQLSSLLDNVKATDANGKALDVSCSINDGQKLMWNGRTRTSEIDFSKEGTYEIVYSTIGENNVYTRACATLHVK</sequence>
<proteinExistence type="inferred from homology"/>
<dbReference type="PANTHER" id="PTHR10963:SF55">
    <property type="entry name" value="GLYCOSIDE HYDROLASE FAMILY 16 PROTEIN"/>
    <property type="match status" value="1"/>
</dbReference>
<dbReference type="RefSeq" id="WP_087359106.1">
    <property type="nucleotide sequence ID" value="NZ_NFLJ01000033.1"/>
</dbReference>
<dbReference type="OrthoDB" id="9809583at2"/>
<feature type="domain" description="GH16" evidence="3">
    <location>
        <begin position="326"/>
        <end position="646"/>
    </location>
</feature>
<evidence type="ECO:0000259" key="3">
    <source>
        <dbReference type="PROSITE" id="PS51762"/>
    </source>
</evidence>
<comment type="similarity">
    <text evidence="1">Belongs to the glycosyl hydrolase 16 family.</text>
</comment>
<keyword evidence="2" id="KW-0732">Signal</keyword>
<dbReference type="PROSITE" id="PS51762">
    <property type="entry name" value="GH16_2"/>
    <property type="match status" value="1"/>
</dbReference>
<dbReference type="CDD" id="cd08023">
    <property type="entry name" value="GH16_laminarinase_like"/>
    <property type="match status" value="1"/>
</dbReference>
<organism evidence="4 5">
    <name type="scientific">Massilimicrobiota timonensis</name>
    <dbReference type="NCBI Taxonomy" id="1776392"/>
    <lineage>
        <taxon>Bacteria</taxon>
        <taxon>Bacillati</taxon>
        <taxon>Bacillota</taxon>
        <taxon>Erysipelotrichia</taxon>
        <taxon>Erysipelotrichales</taxon>
        <taxon>Erysipelotrichaceae</taxon>
        <taxon>Massilimicrobiota</taxon>
    </lineage>
</organism>
<dbReference type="GO" id="GO:0004553">
    <property type="term" value="F:hydrolase activity, hydrolyzing O-glycosyl compounds"/>
    <property type="evidence" value="ECO:0007669"/>
    <property type="project" value="InterPro"/>
</dbReference>
<dbReference type="Gene3D" id="2.60.120.200">
    <property type="match status" value="1"/>
</dbReference>
<feature type="signal peptide" evidence="2">
    <location>
        <begin position="1"/>
        <end position="21"/>
    </location>
</feature>
<dbReference type="Pfam" id="PF00722">
    <property type="entry name" value="Glyco_hydro_16"/>
    <property type="match status" value="1"/>
</dbReference>
<dbReference type="InterPro" id="IPR050546">
    <property type="entry name" value="Glycosyl_Hydrlase_16"/>
</dbReference>
<feature type="chain" id="PRO_5039233750" description="GH16 domain-containing protein" evidence="2">
    <location>
        <begin position="22"/>
        <end position="745"/>
    </location>
</feature>
<dbReference type="Proteomes" id="UP000195305">
    <property type="component" value="Unassembled WGS sequence"/>
</dbReference>
<gene>
    <name evidence="4" type="ORF">B5E75_10780</name>
</gene>
<dbReference type="InterPro" id="IPR013320">
    <property type="entry name" value="ConA-like_dom_sf"/>
</dbReference>
<dbReference type="AlphaFoldDB" id="A0A1Y4SWJ2"/>
<evidence type="ECO:0000313" key="5">
    <source>
        <dbReference type="Proteomes" id="UP000195305"/>
    </source>
</evidence>
<dbReference type="PANTHER" id="PTHR10963">
    <property type="entry name" value="GLYCOSYL HYDROLASE-RELATED"/>
    <property type="match status" value="1"/>
</dbReference>
<dbReference type="Gene3D" id="2.60.120.260">
    <property type="entry name" value="Galactose-binding domain-like"/>
    <property type="match status" value="2"/>
</dbReference>
<dbReference type="Gene3D" id="2.60.40.10">
    <property type="entry name" value="Immunoglobulins"/>
    <property type="match status" value="1"/>
</dbReference>